<gene>
    <name evidence="1" type="ORF">BYZ73_20505</name>
</gene>
<dbReference type="Pfam" id="PF18728">
    <property type="entry name" value="HEPN_AbiV"/>
    <property type="match status" value="1"/>
</dbReference>
<keyword evidence="2" id="KW-1185">Reference proteome</keyword>
<dbReference type="RefSeq" id="WP_112317486.1">
    <property type="nucleotide sequence ID" value="NZ_MUAV01000057.1"/>
</dbReference>
<dbReference type="Proteomes" id="UP000248659">
    <property type="component" value="Unassembled WGS sequence"/>
</dbReference>
<reference evidence="1 2" key="1">
    <citation type="submission" date="2017-01" db="EMBL/GenBank/DDBJ databases">
        <title>Genome sequence of Rhodovulum viride JA756.</title>
        <authorList>
            <person name="Lakshmi K.V."/>
            <person name="Tushar L.D."/>
            <person name="Sasikala C."/>
            <person name="Venkataramana C."/>
        </authorList>
    </citation>
    <scope>NUCLEOTIDE SEQUENCE [LARGE SCALE GENOMIC DNA]</scope>
    <source>
        <strain evidence="1 2">JA756</strain>
    </source>
</reference>
<accession>A0ABX9DCK9</accession>
<sequence>MDKAKAAALEGVVANVKRLLRDARTLQENGSAGSALSLSILAFEEAGKGHIIENGWQKPKHVHSQHSFRHLMAFFVLQASFLQKYELDMKGVSNKIAARFTALGHQPGIKEPLPPMSFELREELRAELLPQLSGMSDEQIKVFGIEQRWLSKIFEAVHEGNLEKIRQSGLYLDTNAQLEVTSTPDSVERLDAERWIWAATRVLNLLEKGLYFQPYSPLSELQTAANAGDQAAKRILDELISAHGEAKREILDADENGEA</sequence>
<dbReference type="NCBIfam" id="TIGR04498">
    <property type="entry name" value="AbiV_defense"/>
    <property type="match status" value="1"/>
</dbReference>
<evidence type="ECO:0000313" key="2">
    <source>
        <dbReference type="Proteomes" id="UP000248659"/>
    </source>
</evidence>
<protein>
    <recommendedName>
        <fullName evidence="3">AbiV family abortive infection protein</fullName>
    </recommendedName>
</protein>
<evidence type="ECO:0008006" key="3">
    <source>
        <dbReference type="Google" id="ProtNLM"/>
    </source>
</evidence>
<dbReference type="InterPro" id="IPR030987">
    <property type="entry name" value="AbiV"/>
</dbReference>
<organism evidence="1 2">
    <name type="scientific">Rhodovulum viride</name>
    <dbReference type="NCBI Taxonomy" id="1231134"/>
    <lineage>
        <taxon>Bacteria</taxon>
        <taxon>Pseudomonadati</taxon>
        <taxon>Pseudomonadota</taxon>
        <taxon>Alphaproteobacteria</taxon>
        <taxon>Rhodobacterales</taxon>
        <taxon>Paracoccaceae</taxon>
        <taxon>Rhodovulum</taxon>
    </lineage>
</organism>
<proteinExistence type="predicted"/>
<comment type="caution">
    <text evidence="1">The sequence shown here is derived from an EMBL/GenBank/DDBJ whole genome shotgun (WGS) entry which is preliminary data.</text>
</comment>
<evidence type="ECO:0000313" key="1">
    <source>
        <dbReference type="EMBL" id="RAP39439.1"/>
    </source>
</evidence>
<dbReference type="EMBL" id="MUAV01000057">
    <property type="protein sequence ID" value="RAP39439.1"/>
    <property type="molecule type" value="Genomic_DNA"/>
</dbReference>
<name>A0ABX9DCK9_9RHOB</name>